<dbReference type="GO" id="GO:0008484">
    <property type="term" value="F:sulfuric ester hydrolase activity"/>
    <property type="evidence" value="ECO:0007669"/>
    <property type="project" value="InterPro"/>
</dbReference>
<reference evidence="9" key="1">
    <citation type="submission" date="2022-03" db="EMBL/GenBank/DDBJ databases">
        <authorList>
            <person name="Martin C."/>
        </authorList>
    </citation>
    <scope>NUCLEOTIDE SEQUENCE</scope>
</reference>
<name>A0A8S4N4V5_OWEFU</name>
<dbReference type="InterPro" id="IPR000917">
    <property type="entry name" value="Sulfatase_N"/>
</dbReference>
<dbReference type="Proteomes" id="UP000749559">
    <property type="component" value="Unassembled WGS sequence"/>
</dbReference>
<evidence type="ECO:0000259" key="8">
    <source>
        <dbReference type="Pfam" id="PF00884"/>
    </source>
</evidence>
<dbReference type="AlphaFoldDB" id="A0A8S4N4V5"/>
<protein>
    <recommendedName>
        <fullName evidence="8">Sulfatase N-terminal domain-containing protein</fullName>
    </recommendedName>
</protein>
<dbReference type="InterPro" id="IPR024607">
    <property type="entry name" value="Sulfatase_CS"/>
</dbReference>
<organism evidence="9 10">
    <name type="scientific">Owenia fusiformis</name>
    <name type="common">Polychaete worm</name>
    <dbReference type="NCBI Taxonomy" id="6347"/>
    <lineage>
        <taxon>Eukaryota</taxon>
        <taxon>Metazoa</taxon>
        <taxon>Spiralia</taxon>
        <taxon>Lophotrochozoa</taxon>
        <taxon>Annelida</taxon>
        <taxon>Polychaeta</taxon>
        <taxon>Sedentaria</taxon>
        <taxon>Canalipalpata</taxon>
        <taxon>Sabellida</taxon>
        <taxon>Oweniida</taxon>
        <taxon>Oweniidae</taxon>
        <taxon>Owenia</taxon>
    </lineage>
</organism>
<evidence type="ECO:0000256" key="4">
    <source>
        <dbReference type="ARBA" id="ARBA00022801"/>
    </source>
</evidence>
<accession>A0A8S4N4V5</accession>
<keyword evidence="4" id="KW-0378">Hydrolase</keyword>
<dbReference type="EMBL" id="CAIIXF020000001">
    <property type="protein sequence ID" value="CAH1775568.1"/>
    <property type="molecule type" value="Genomic_DNA"/>
</dbReference>
<dbReference type="Pfam" id="PF00884">
    <property type="entry name" value="Sulfatase"/>
    <property type="match status" value="1"/>
</dbReference>
<gene>
    <name evidence="9" type="ORF">OFUS_LOCUS2858</name>
</gene>
<comment type="cofactor">
    <cofactor evidence="1">
        <name>Ca(2+)</name>
        <dbReference type="ChEBI" id="CHEBI:29108"/>
    </cofactor>
</comment>
<dbReference type="CDD" id="cd16029">
    <property type="entry name" value="4-S"/>
    <property type="match status" value="1"/>
</dbReference>
<dbReference type="Gene3D" id="3.30.1120.10">
    <property type="match status" value="1"/>
</dbReference>
<dbReference type="InterPro" id="IPR017850">
    <property type="entry name" value="Alkaline_phosphatase_core_sf"/>
</dbReference>
<evidence type="ECO:0000256" key="3">
    <source>
        <dbReference type="ARBA" id="ARBA00022723"/>
    </source>
</evidence>
<evidence type="ECO:0000313" key="10">
    <source>
        <dbReference type="Proteomes" id="UP000749559"/>
    </source>
</evidence>
<evidence type="ECO:0000256" key="6">
    <source>
        <dbReference type="ARBA" id="ARBA00023180"/>
    </source>
</evidence>
<comment type="caution">
    <text evidence="9">The sequence shown here is derived from an EMBL/GenBank/DDBJ whole genome shotgun (WGS) entry which is preliminary data.</text>
</comment>
<keyword evidence="7" id="KW-0732">Signal</keyword>
<keyword evidence="10" id="KW-1185">Reference proteome</keyword>
<evidence type="ECO:0000256" key="2">
    <source>
        <dbReference type="ARBA" id="ARBA00008779"/>
    </source>
</evidence>
<dbReference type="OrthoDB" id="103349at2759"/>
<feature type="domain" description="Sulfatase N-terminal" evidence="8">
    <location>
        <begin position="30"/>
        <end position="341"/>
    </location>
</feature>
<dbReference type="GO" id="GO:0046872">
    <property type="term" value="F:metal ion binding"/>
    <property type="evidence" value="ECO:0007669"/>
    <property type="project" value="UniProtKB-KW"/>
</dbReference>
<dbReference type="PANTHER" id="PTHR10342:SF273">
    <property type="entry name" value="RE14504P"/>
    <property type="match status" value="1"/>
</dbReference>
<evidence type="ECO:0000313" key="9">
    <source>
        <dbReference type="EMBL" id="CAH1775568.1"/>
    </source>
</evidence>
<dbReference type="Gene3D" id="3.40.720.10">
    <property type="entry name" value="Alkaline Phosphatase, subunit A"/>
    <property type="match status" value="1"/>
</dbReference>
<keyword evidence="3" id="KW-0479">Metal-binding</keyword>
<dbReference type="InterPro" id="IPR047115">
    <property type="entry name" value="ARSB"/>
</dbReference>
<dbReference type="PROSITE" id="PS00149">
    <property type="entry name" value="SULFATASE_2"/>
    <property type="match status" value="1"/>
</dbReference>
<dbReference type="SUPFAM" id="SSF53649">
    <property type="entry name" value="Alkaline phosphatase-like"/>
    <property type="match status" value="1"/>
</dbReference>
<proteinExistence type="inferred from homology"/>
<keyword evidence="5" id="KW-0106">Calcium</keyword>
<evidence type="ECO:0000256" key="5">
    <source>
        <dbReference type="ARBA" id="ARBA00022837"/>
    </source>
</evidence>
<evidence type="ECO:0000256" key="1">
    <source>
        <dbReference type="ARBA" id="ARBA00001913"/>
    </source>
</evidence>
<feature type="chain" id="PRO_5035868667" description="Sulfatase N-terminal domain-containing protein" evidence="7">
    <location>
        <begin position="21"/>
        <end position="490"/>
    </location>
</feature>
<sequence>MVKMLTKGAFFILLLIVVAANNTKKRSKPPNIVFILADDLGWNDVGWHNVDVKTPNLNKLAYEGVIFNYSYTQPTCSPSRAAILTGRYPFMTGTQRGIIGEEKPYGLPLKYELMSDRLKRLGYSTHIVGKWHLGYCKWEYTPTFRGFDSFYGFLNGAQDYYTHLKGAVHSEGVDFRNNKRVVIDQFGVYSTHSHTKRAVKVIKHHNNEKPFFLYLPFQAVHTPLQVPKQYTDQYGHIKDNNRRIFLGMVSALDEAVGNITKALRKNRMLRDTLIVFTSDNGGNVHGGGNNWPLRGGKTTLFEGGTRVPTFVWGKMIKRRRRTTNGLFHAVDWVPTLLHFAGGKTEKELDGVNQWSMINQNKASNRKEMVYTINEVTKVAAIRIGKYKLIEGFPGRYRSWYPPPHSPMKYWKSVYYNLFYVRHNHRRIWLYNVKDDPQETTDLSRKLYWVVKRLRKKLRDYKKGLVPAIVAKSSPKSNPIFWGGAWSPGWC</sequence>
<comment type="similarity">
    <text evidence="2">Belongs to the sulfatase family.</text>
</comment>
<dbReference type="PANTHER" id="PTHR10342">
    <property type="entry name" value="ARYLSULFATASE"/>
    <property type="match status" value="1"/>
</dbReference>
<keyword evidence="6" id="KW-0325">Glycoprotein</keyword>
<feature type="signal peptide" evidence="7">
    <location>
        <begin position="1"/>
        <end position="20"/>
    </location>
</feature>
<dbReference type="PROSITE" id="PS00523">
    <property type="entry name" value="SULFATASE_1"/>
    <property type="match status" value="1"/>
</dbReference>
<evidence type="ECO:0000256" key="7">
    <source>
        <dbReference type="SAM" id="SignalP"/>
    </source>
</evidence>